<feature type="repeat" description="TPR" evidence="4">
    <location>
        <begin position="350"/>
        <end position="383"/>
    </location>
</feature>
<dbReference type="PANTHER" id="PTHR44186">
    <property type="match status" value="1"/>
</dbReference>
<dbReference type="PANTHER" id="PTHR44186:SF1">
    <property type="entry name" value="BARDET-BIEDL SYNDROME 4 PROTEIN"/>
    <property type="match status" value="1"/>
</dbReference>
<dbReference type="EnsemblMetazoa" id="XM_021038702.1">
    <property type="protein sequence ID" value="XP_020894361.1"/>
    <property type="gene ID" value="LOC110233411"/>
</dbReference>
<evidence type="ECO:0000256" key="3">
    <source>
        <dbReference type="ARBA" id="ARBA00023778"/>
    </source>
</evidence>
<evidence type="ECO:0000313" key="7">
    <source>
        <dbReference type="Proteomes" id="UP000887567"/>
    </source>
</evidence>
<feature type="compositionally biased region" description="Low complexity" evidence="5">
    <location>
        <begin position="496"/>
        <end position="509"/>
    </location>
</feature>
<keyword evidence="2 4" id="KW-0802">TPR repeat</keyword>
<organism evidence="6 7">
    <name type="scientific">Exaiptasia diaphana</name>
    <name type="common">Tropical sea anemone</name>
    <name type="synonym">Aiptasia pulchella</name>
    <dbReference type="NCBI Taxonomy" id="2652724"/>
    <lineage>
        <taxon>Eukaryota</taxon>
        <taxon>Metazoa</taxon>
        <taxon>Cnidaria</taxon>
        <taxon>Anthozoa</taxon>
        <taxon>Hexacorallia</taxon>
        <taxon>Actiniaria</taxon>
        <taxon>Aiptasiidae</taxon>
        <taxon>Exaiptasia</taxon>
    </lineage>
</organism>
<dbReference type="OrthoDB" id="309339at2759"/>
<dbReference type="Gene3D" id="1.25.40.10">
    <property type="entry name" value="Tetratricopeptide repeat domain"/>
    <property type="match status" value="3"/>
</dbReference>
<proteinExistence type="inferred from homology"/>
<dbReference type="RefSeq" id="XP_020894361.1">
    <property type="nucleotide sequence ID" value="XM_021038702.1"/>
</dbReference>
<feature type="compositionally biased region" description="Low complexity" evidence="5">
    <location>
        <begin position="1"/>
        <end position="28"/>
    </location>
</feature>
<evidence type="ECO:0000313" key="6">
    <source>
        <dbReference type="EnsemblMetazoa" id="XP_020894361.1"/>
    </source>
</evidence>
<feature type="region of interest" description="Disordered" evidence="5">
    <location>
        <begin position="1"/>
        <end position="73"/>
    </location>
</feature>
<dbReference type="GeneID" id="110233411"/>
<evidence type="ECO:0000256" key="2">
    <source>
        <dbReference type="ARBA" id="ARBA00022803"/>
    </source>
</evidence>
<dbReference type="Pfam" id="PF13414">
    <property type="entry name" value="TPR_11"/>
    <property type="match status" value="1"/>
</dbReference>
<feature type="repeat" description="TPR" evidence="4">
    <location>
        <begin position="248"/>
        <end position="281"/>
    </location>
</feature>
<dbReference type="Pfam" id="PF13432">
    <property type="entry name" value="TPR_16"/>
    <property type="match status" value="2"/>
</dbReference>
<dbReference type="PROSITE" id="PS50005">
    <property type="entry name" value="TPR"/>
    <property type="match status" value="5"/>
</dbReference>
<dbReference type="PROSITE" id="PS50293">
    <property type="entry name" value="TPR_REGION"/>
    <property type="match status" value="1"/>
</dbReference>
<dbReference type="AlphaFoldDB" id="A0A913WUK8"/>
<dbReference type="InterPro" id="IPR013105">
    <property type="entry name" value="TPR_2"/>
</dbReference>
<dbReference type="Pfam" id="PF07719">
    <property type="entry name" value="TPR_2"/>
    <property type="match status" value="1"/>
</dbReference>
<dbReference type="GO" id="GO:0036064">
    <property type="term" value="C:ciliary basal body"/>
    <property type="evidence" value="ECO:0007669"/>
    <property type="project" value="TreeGrafter"/>
</dbReference>
<name>A0A913WUK8_EXADI</name>
<dbReference type="SUPFAM" id="SSF48452">
    <property type="entry name" value="TPR-like"/>
    <property type="match status" value="1"/>
</dbReference>
<dbReference type="SMART" id="SM00028">
    <property type="entry name" value="TPR"/>
    <property type="match status" value="8"/>
</dbReference>
<feature type="repeat" description="TPR" evidence="4">
    <location>
        <begin position="384"/>
        <end position="417"/>
    </location>
</feature>
<evidence type="ECO:0000256" key="1">
    <source>
        <dbReference type="ARBA" id="ARBA00022737"/>
    </source>
</evidence>
<dbReference type="Proteomes" id="UP000887567">
    <property type="component" value="Unplaced"/>
</dbReference>
<keyword evidence="1" id="KW-0677">Repeat</keyword>
<dbReference type="InterPro" id="IPR019734">
    <property type="entry name" value="TPR_rpt"/>
</dbReference>
<dbReference type="KEGG" id="epa:110233411"/>
<dbReference type="GO" id="GO:0060271">
    <property type="term" value="P:cilium assembly"/>
    <property type="evidence" value="ECO:0007669"/>
    <property type="project" value="TreeGrafter"/>
</dbReference>
<protein>
    <recommendedName>
        <fullName evidence="8">Bardet-Biedl syndrome 4</fullName>
    </recommendedName>
</protein>
<feature type="region of interest" description="Disordered" evidence="5">
    <location>
        <begin position="479"/>
        <end position="520"/>
    </location>
</feature>
<evidence type="ECO:0000256" key="4">
    <source>
        <dbReference type="PROSITE-ProRule" id="PRU00339"/>
    </source>
</evidence>
<accession>A0A913WUK8</accession>
<dbReference type="Pfam" id="PF13181">
    <property type="entry name" value="TPR_8"/>
    <property type="match status" value="2"/>
</dbReference>
<dbReference type="OMA" id="YCEVAWH"/>
<dbReference type="GO" id="GO:0061512">
    <property type="term" value="P:protein localization to cilium"/>
    <property type="evidence" value="ECO:0007669"/>
    <property type="project" value="TreeGrafter"/>
</dbReference>
<evidence type="ECO:0008006" key="8">
    <source>
        <dbReference type="Google" id="ProtNLM"/>
    </source>
</evidence>
<reference evidence="6" key="1">
    <citation type="submission" date="2022-11" db="UniProtKB">
        <authorList>
            <consortium name="EnsemblMetazoa"/>
        </authorList>
    </citation>
    <scope>IDENTIFICATION</scope>
</reference>
<evidence type="ECO:0000256" key="5">
    <source>
        <dbReference type="SAM" id="MobiDB-lite"/>
    </source>
</evidence>
<dbReference type="InterPro" id="IPR011990">
    <property type="entry name" value="TPR-like_helical_dom_sf"/>
</dbReference>
<keyword evidence="7" id="KW-1185">Reference proteome</keyword>
<sequence length="520" mass="58710">MQASTSSLQSQSHRSSRSPNESSDGRSSASPESTATRSPPPSSKQSQSPPESVASSQPPPKKSEPPRRRGKVPELPVYERRNWLIHLHYVRKEFDKCKALIEDQLQETQGMCEYALYAQALIFRQEGKIQDSLELFQQTVRISPFNADNMKQVARSLFLLARHKAALEVYNEAAKLSTKDWEIYHNQGVCYLYLKDFEKAKDCLKHAIQYHRHDASFIQLGRIYLMEGDLESAIEIYKKAIEFSPENPELMTTLGLLYLQIGMTQRAFEHLGNAMTYDPSNVKAILGAGSMIQTHGDFDVALTKYRIAASKVPESPHLWNNIGMCFFGKQKYVAAISCLKRAAYMAPFEWYIVYNLGLLHLTMQQYASAFHFLSAAITLKPKNGQLFQLLAIALTHLDDQENAKQAYEQALQLDIDDPGISLNYSTFLYNMGDKKHAAKQFAVYEKKMEAFRETKANDIDREILETANRLGPALQVGEKLVWDNKPSKRPKESKPPSEVSSPPESVHSSAATLPDDGSFV</sequence>
<feature type="compositionally biased region" description="Basic and acidic residues" evidence="5">
    <location>
        <begin position="480"/>
        <end position="495"/>
    </location>
</feature>
<feature type="repeat" description="TPR" evidence="4">
    <location>
        <begin position="214"/>
        <end position="247"/>
    </location>
</feature>
<comment type="similarity">
    <text evidence="3">Belongs to the BBS4 family.</text>
</comment>
<dbReference type="FunFam" id="1.25.40.10:FF:000237">
    <property type="entry name" value="Bardet-Biedl syndrome 4 (Human)"/>
    <property type="match status" value="1"/>
</dbReference>
<feature type="repeat" description="TPR" evidence="4">
    <location>
        <begin position="113"/>
        <end position="146"/>
    </location>
</feature>